<evidence type="ECO:0000313" key="3">
    <source>
        <dbReference type="EMBL" id="KKC33272.1"/>
    </source>
</evidence>
<dbReference type="AlphaFoldDB" id="A0A0F5PX82"/>
<evidence type="ECO:0000313" key="6">
    <source>
        <dbReference type="Proteomes" id="UP000182258"/>
    </source>
</evidence>
<keyword evidence="5" id="KW-1185">Reference proteome</keyword>
<evidence type="ECO:0000313" key="5">
    <source>
        <dbReference type="Proteomes" id="UP000033519"/>
    </source>
</evidence>
<proteinExistence type="predicted"/>
<dbReference type="InterPro" id="IPR046668">
    <property type="entry name" value="DUF6538"/>
</dbReference>
<gene>
    <name evidence="4" type="ORF">SAMN04488059_103132</name>
    <name evidence="3" type="ORF">WH91_09555</name>
</gene>
<feature type="domain" description="DUF6538" evidence="2">
    <location>
        <begin position="52"/>
        <end position="81"/>
    </location>
</feature>
<name>A0A0F5PX82_9HYPH</name>
<protein>
    <recommendedName>
        <fullName evidence="2">DUF6538 domain-containing protein</fullName>
    </recommendedName>
</protein>
<dbReference type="STRING" id="728005.SAMN04488059_103132"/>
<reference evidence="4 6" key="2">
    <citation type="submission" date="2016-10" db="EMBL/GenBank/DDBJ databases">
        <authorList>
            <person name="de Groot N.N."/>
        </authorList>
    </citation>
    <scope>NUCLEOTIDE SEQUENCE [LARGE SCALE GENOMIC DNA]</scope>
    <source>
        <strain evidence="4 6">CGMCC 1.10210</strain>
    </source>
</reference>
<accession>A0A0F5PX82</accession>
<evidence type="ECO:0000259" key="2">
    <source>
        <dbReference type="Pfam" id="PF20172"/>
    </source>
</evidence>
<dbReference type="EMBL" id="LAPV01000093">
    <property type="protein sequence ID" value="KKC33272.1"/>
    <property type="molecule type" value="Genomic_DNA"/>
</dbReference>
<dbReference type="Proteomes" id="UP000182258">
    <property type="component" value="Unassembled WGS sequence"/>
</dbReference>
<dbReference type="Pfam" id="PF20172">
    <property type="entry name" value="DUF6538"/>
    <property type="match status" value="1"/>
</dbReference>
<feature type="region of interest" description="Disordered" evidence="1">
    <location>
        <begin position="125"/>
        <end position="144"/>
    </location>
</feature>
<dbReference type="PATRIC" id="fig|728005.3.peg.4636"/>
<evidence type="ECO:0000256" key="1">
    <source>
        <dbReference type="SAM" id="MobiDB-lite"/>
    </source>
</evidence>
<dbReference type="Proteomes" id="UP000033519">
    <property type="component" value="Unassembled WGS sequence"/>
</dbReference>
<evidence type="ECO:0000313" key="4">
    <source>
        <dbReference type="EMBL" id="SFC24476.1"/>
    </source>
</evidence>
<dbReference type="EMBL" id="FOMB01000003">
    <property type="protein sequence ID" value="SFC24476.1"/>
    <property type="molecule type" value="Genomic_DNA"/>
</dbReference>
<organism evidence="4 6">
    <name type="scientific">Devosia psychrophila</name>
    <dbReference type="NCBI Taxonomy" id="728005"/>
    <lineage>
        <taxon>Bacteria</taxon>
        <taxon>Pseudomonadati</taxon>
        <taxon>Pseudomonadota</taxon>
        <taxon>Alphaproteobacteria</taxon>
        <taxon>Hyphomicrobiales</taxon>
        <taxon>Devosiaceae</taxon>
        <taxon>Devosia</taxon>
    </lineage>
</organism>
<sequence length="178" mass="20009">MVLSMPRPYKHPKTGVYWYRQRTPAVIRAVAAGKSVIITIDGRISQPKIGATVQVSLGTKDVAEAKRLAGEAQSQFEQVWLSFSNAPVKLSLRQIVALAGEVYRAWKLMLEDEPGSAIEWAAKRERRERWDGKPPPSPTQRALMFDPPRTLREQWGSWVDGALVEHHLTVDTETYSAS</sequence>
<reference evidence="3 5" key="1">
    <citation type="submission" date="2015-03" db="EMBL/GenBank/DDBJ databases">
        <authorList>
            <person name="Lepp D."/>
            <person name="Hassan Y.I."/>
            <person name="Li X.-Z."/>
            <person name="Zhou T."/>
        </authorList>
    </citation>
    <scope>NUCLEOTIDE SEQUENCE [LARGE SCALE GENOMIC DNA]</scope>
    <source>
        <strain evidence="3 5">Cr7-05</strain>
    </source>
</reference>